<dbReference type="RefSeq" id="WP_188804592.1">
    <property type="nucleotide sequence ID" value="NZ_BMOK01000016.1"/>
</dbReference>
<keyword evidence="1" id="KW-0812">Transmembrane</keyword>
<keyword evidence="3" id="KW-1185">Reference proteome</keyword>
<feature type="transmembrane region" description="Helical" evidence="1">
    <location>
        <begin position="12"/>
        <end position="29"/>
    </location>
</feature>
<sequence>MAQQGNNMGNNFLPFLAACGAGAATYVWLRNNQGGIQQFVQQPMQQMGKTAQQIAGAFNPQG</sequence>
<keyword evidence="1" id="KW-1133">Transmembrane helix</keyword>
<evidence type="ECO:0000256" key="1">
    <source>
        <dbReference type="SAM" id="Phobius"/>
    </source>
</evidence>
<name>A0A917S8X2_9BACL</name>
<comment type="caution">
    <text evidence="2">The sequence shown here is derived from an EMBL/GenBank/DDBJ whole genome shotgun (WGS) entry which is preliminary data.</text>
</comment>
<dbReference type="Proteomes" id="UP000654670">
    <property type="component" value="Unassembled WGS sequence"/>
</dbReference>
<proteinExistence type="predicted"/>
<reference evidence="2" key="1">
    <citation type="journal article" date="2014" name="Int. J. Syst. Evol. Microbiol.">
        <title>Complete genome sequence of Corynebacterium casei LMG S-19264T (=DSM 44701T), isolated from a smear-ripened cheese.</title>
        <authorList>
            <consortium name="US DOE Joint Genome Institute (JGI-PGF)"/>
            <person name="Walter F."/>
            <person name="Albersmeier A."/>
            <person name="Kalinowski J."/>
            <person name="Ruckert C."/>
        </authorList>
    </citation>
    <scope>NUCLEOTIDE SEQUENCE</scope>
    <source>
        <strain evidence="2">JCM 15325</strain>
    </source>
</reference>
<dbReference type="EMBL" id="BMOK01000016">
    <property type="protein sequence ID" value="GGL62950.1"/>
    <property type="molecule type" value="Genomic_DNA"/>
</dbReference>
<keyword evidence="1" id="KW-0472">Membrane</keyword>
<evidence type="ECO:0000313" key="2">
    <source>
        <dbReference type="EMBL" id="GGL62950.1"/>
    </source>
</evidence>
<dbReference type="AlphaFoldDB" id="A0A917S8X2"/>
<protein>
    <submittedName>
        <fullName evidence="2">Uncharacterized protein</fullName>
    </submittedName>
</protein>
<evidence type="ECO:0000313" key="3">
    <source>
        <dbReference type="Proteomes" id="UP000654670"/>
    </source>
</evidence>
<organism evidence="2 3">
    <name type="scientific">Sporolactobacillus putidus</name>
    <dbReference type="NCBI Taxonomy" id="492735"/>
    <lineage>
        <taxon>Bacteria</taxon>
        <taxon>Bacillati</taxon>
        <taxon>Bacillota</taxon>
        <taxon>Bacilli</taxon>
        <taxon>Bacillales</taxon>
        <taxon>Sporolactobacillaceae</taxon>
        <taxon>Sporolactobacillus</taxon>
    </lineage>
</organism>
<gene>
    <name evidence="2" type="ORF">GCM10007968_28610</name>
</gene>
<accession>A0A917S8X2</accession>
<reference evidence="2" key="2">
    <citation type="submission" date="2020-09" db="EMBL/GenBank/DDBJ databases">
        <authorList>
            <person name="Sun Q."/>
            <person name="Ohkuma M."/>
        </authorList>
    </citation>
    <scope>NUCLEOTIDE SEQUENCE</scope>
    <source>
        <strain evidence="2">JCM 15325</strain>
    </source>
</reference>